<feature type="domain" description="DSBA-like thioredoxin" evidence="6">
    <location>
        <begin position="6"/>
        <end position="206"/>
    </location>
</feature>
<dbReference type="GO" id="GO:0004364">
    <property type="term" value="F:glutathione transferase activity"/>
    <property type="evidence" value="ECO:0007669"/>
    <property type="project" value="UniProtKB-UniRule"/>
</dbReference>
<dbReference type="GO" id="GO:0005739">
    <property type="term" value="C:mitochondrion"/>
    <property type="evidence" value="ECO:0007669"/>
    <property type="project" value="TreeGrafter"/>
</dbReference>
<evidence type="ECO:0000256" key="4">
    <source>
        <dbReference type="PIRNR" id="PIRNR006386"/>
    </source>
</evidence>
<protein>
    <recommendedName>
        <fullName evidence="4">Glutathione S-transferase kappa</fullName>
        <ecNumber evidence="4">2.5.1.18</ecNumber>
    </recommendedName>
</protein>
<dbReference type="Proteomes" id="UP001374579">
    <property type="component" value="Unassembled WGS sequence"/>
</dbReference>
<gene>
    <name evidence="7" type="ORF">V1264_007008</name>
</gene>
<dbReference type="FunFam" id="3.40.30.10:FF:000096">
    <property type="entry name" value="Glutathione S-transferase kappa"/>
    <property type="match status" value="1"/>
</dbReference>
<dbReference type="EC" id="2.5.1.18" evidence="4"/>
<dbReference type="EMBL" id="JBAMIC010000019">
    <property type="protein sequence ID" value="KAK7093214.1"/>
    <property type="molecule type" value="Genomic_DNA"/>
</dbReference>
<name>A0AAN9G372_9CAEN</name>
<dbReference type="GO" id="GO:0005777">
    <property type="term" value="C:peroxisome"/>
    <property type="evidence" value="ECO:0007669"/>
    <property type="project" value="TreeGrafter"/>
</dbReference>
<dbReference type="GO" id="GO:0004602">
    <property type="term" value="F:glutathione peroxidase activity"/>
    <property type="evidence" value="ECO:0007669"/>
    <property type="project" value="TreeGrafter"/>
</dbReference>
<keyword evidence="2 4" id="KW-0808">Transferase</keyword>
<evidence type="ECO:0000256" key="3">
    <source>
        <dbReference type="ARBA" id="ARBA00047960"/>
    </source>
</evidence>
<dbReference type="InterPro" id="IPR051924">
    <property type="entry name" value="GST_Kappa/NadH"/>
</dbReference>
<evidence type="ECO:0000256" key="5">
    <source>
        <dbReference type="PIRSR" id="PIRSR006386-1"/>
    </source>
</evidence>
<dbReference type="InterPro" id="IPR014440">
    <property type="entry name" value="HCCAis_GSTk"/>
</dbReference>
<evidence type="ECO:0000256" key="1">
    <source>
        <dbReference type="ARBA" id="ARBA00006494"/>
    </source>
</evidence>
<evidence type="ECO:0000313" key="8">
    <source>
        <dbReference type="Proteomes" id="UP001374579"/>
    </source>
</evidence>
<evidence type="ECO:0000256" key="2">
    <source>
        <dbReference type="ARBA" id="ARBA00022679"/>
    </source>
</evidence>
<comment type="similarity">
    <text evidence="1 4">Belongs to the GST superfamily. Kappa family.</text>
</comment>
<dbReference type="PANTHER" id="PTHR42943:SF2">
    <property type="entry name" value="GLUTATHIONE S-TRANSFERASE KAPPA 1"/>
    <property type="match status" value="1"/>
</dbReference>
<dbReference type="InterPro" id="IPR001853">
    <property type="entry name" value="DSBA-like_thioredoxin_dom"/>
</dbReference>
<comment type="caution">
    <text evidence="7">The sequence shown here is derived from an EMBL/GenBank/DDBJ whole genome shotgun (WGS) entry which is preliminary data.</text>
</comment>
<keyword evidence="8" id="KW-1185">Reference proteome</keyword>
<feature type="active site" description="Nucleophile" evidence="5">
    <location>
        <position position="15"/>
    </location>
</feature>
<dbReference type="PANTHER" id="PTHR42943">
    <property type="entry name" value="GLUTATHIONE S-TRANSFERASE KAPPA"/>
    <property type="match status" value="1"/>
</dbReference>
<dbReference type="AlphaFoldDB" id="A0AAN9G372"/>
<comment type="catalytic activity">
    <reaction evidence="3 4">
        <text>RX + glutathione = an S-substituted glutathione + a halide anion + H(+)</text>
        <dbReference type="Rhea" id="RHEA:16437"/>
        <dbReference type="ChEBI" id="CHEBI:15378"/>
        <dbReference type="ChEBI" id="CHEBI:16042"/>
        <dbReference type="ChEBI" id="CHEBI:17792"/>
        <dbReference type="ChEBI" id="CHEBI:57925"/>
        <dbReference type="ChEBI" id="CHEBI:90779"/>
        <dbReference type="EC" id="2.5.1.18"/>
    </reaction>
</comment>
<dbReference type="GO" id="GO:0006749">
    <property type="term" value="P:glutathione metabolic process"/>
    <property type="evidence" value="ECO:0007669"/>
    <property type="project" value="TreeGrafter"/>
</dbReference>
<sequence length="224" mass="25220">MTNKKVVEIFFDVVSPYSRFAFETLCRYRPHWDMELRLRPFFLGGVMQGSGNKPPATNASKAAYLMTDLQRCADYFGLELRQPQNFWDVMVTKGTIKTQRFITAVDLKHPQFTEQLSKEMWKRIWEQDIDATEPASLKEAAQKAGMSEAVIDDALSAMNSAEVKDTLRAVTQEALDLGCFGAPFIVAHVNGKKEAFFGADRFPILAMVIGETWKGPLPGKSSRL</sequence>
<accession>A0AAN9G372</accession>
<dbReference type="PIRSF" id="PIRSF006386">
    <property type="entry name" value="HCCAis_GSTk"/>
    <property type="match status" value="1"/>
</dbReference>
<dbReference type="SUPFAM" id="SSF52833">
    <property type="entry name" value="Thioredoxin-like"/>
    <property type="match status" value="1"/>
</dbReference>
<organism evidence="7 8">
    <name type="scientific">Littorina saxatilis</name>
    <dbReference type="NCBI Taxonomy" id="31220"/>
    <lineage>
        <taxon>Eukaryota</taxon>
        <taxon>Metazoa</taxon>
        <taxon>Spiralia</taxon>
        <taxon>Lophotrochozoa</taxon>
        <taxon>Mollusca</taxon>
        <taxon>Gastropoda</taxon>
        <taxon>Caenogastropoda</taxon>
        <taxon>Littorinimorpha</taxon>
        <taxon>Littorinoidea</taxon>
        <taxon>Littorinidae</taxon>
        <taxon>Littorina</taxon>
    </lineage>
</organism>
<proteinExistence type="inferred from homology"/>
<dbReference type="Gene3D" id="3.40.30.10">
    <property type="entry name" value="Glutaredoxin"/>
    <property type="match status" value="1"/>
</dbReference>
<evidence type="ECO:0000259" key="6">
    <source>
        <dbReference type="Pfam" id="PF01323"/>
    </source>
</evidence>
<reference evidence="7 8" key="1">
    <citation type="submission" date="2024-02" db="EMBL/GenBank/DDBJ databases">
        <title>Chromosome-scale genome assembly of the rough periwinkle Littorina saxatilis.</title>
        <authorList>
            <person name="De Jode A."/>
            <person name="Faria R."/>
            <person name="Formenti G."/>
            <person name="Sims Y."/>
            <person name="Smith T.P."/>
            <person name="Tracey A."/>
            <person name="Wood J.M.D."/>
            <person name="Zagrodzka Z.B."/>
            <person name="Johannesson K."/>
            <person name="Butlin R.K."/>
            <person name="Leder E.H."/>
        </authorList>
    </citation>
    <scope>NUCLEOTIDE SEQUENCE [LARGE SCALE GENOMIC DNA]</scope>
    <source>
        <strain evidence="7">Snail1</strain>
        <tissue evidence="7">Muscle</tissue>
    </source>
</reference>
<dbReference type="Pfam" id="PF01323">
    <property type="entry name" value="DSBA"/>
    <property type="match status" value="1"/>
</dbReference>
<evidence type="ECO:0000313" key="7">
    <source>
        <dbReference type="EMBL" id="KAK7093214.1"/>
    </source>
</evidence>
<dbReference type="InterPro" id="IPR036249">
    <property type="entry name" value="Thioredoxin-like_sf"/>
</dbReference>